<dbReference type="AlphaFoldDB" id="A0A6M6E694"/>
<dbReference type="SUPFAM" id="SSF53067">
    <property type="entry name" value="Actin-like ATPase domain"/>
    <property type="match status" value="1"/>
</dbReference>
<feature type="domain" description="Actin-like protein N-terminal" evidence="1">
    <location>
        <begin position="9"/>
        <end position="187"/>
    </location>
</feature>
<dbReference type="InterPro" id="IPR043129">
    <property type="entry name" value="ATPase_NBD"/>
</dbReference>
<dbReference type="Pfam" id="PF17989">
    <property type="entry name" value="ALP_N"/>
    <property type="match status" value="1"/>
</dbReference>
<protein>
    <submittedName>
        <fullName evidence="3">Uncharacterized protein</fullName>
    </submittedName>
</protein>
<keyword evidence="3" id="KW-0614">Plasmid</keyword>
<gene>
    <name evidence="3" type="ORF">FDZ14_28850</name>
</gene>
<proteinExistence type="predicted"/>
<feature type="domain" description="Actin homologue MreB-like C-terminal" evidence="2">
    <location>
        <begin position="233"/>
        <end position="349"/>
    </location>
</feature>
<dbReference type="Proteomes" id="UP000501076">
    <property type="component" value="Plasmid pFDU301A"/>
</dbReference>
<dbReference type="Gene3D" id="3.30.420.40">
    <property type="match status" value="2"/>
</dbReference>
<dbReference type="Pfam" id="PF21522">
    <property type="entry name" value="MreB-like_C"/>
    <property type="match status" value="1"/>
</dbReference>
<name>A0A6M6E694_PRIMG</name>
<dbReference type="RefSeq" id="WP_171778090.1">
    <property type="nucleotide sequence ID" value="NZ_CP045273.1"/>
</dbReference>
<dbReference type="EMBL" id="CP045273">
    <property type="protein sequence ID" value="QJX80108.1"/>
    <property type="molecule type" value="Genomic_DNA"/>
</dbReference>
<evidence type="ECO:0000259" key="2">
    <source>
        <dbReference type="Pfam" id="PF21522"/>
    </source>
</evidence>
<dbReference type="InterPro" id="IPR049067">
    <property type="entry name" value="MreB-like_C"/>
</dbReference>
<dbReference type="CDD" id="cd24023">
    <property type="entry name" value="ASKHA_NBD_ParM_Alp7A-like"/>
    <property type="match status" value="1"/>
</dbReference>
<sequence>MVKVDLRVATDLGNSEVALMERGQLTLQPSTVVKTNKNPFYEDLVLATAVKDIYKQLVVSITSPALQAPALYLIGDFATEGPGYYTNTVLGATQKHSSDVPIVMALGMIAAKAVQKAYEKDSNLSEDITATVDMTTGLPVREFNQDVAKLFASRFMKGVHIVTVMLGKEKQVKVEIDFDFVQVFPEAIPVAFSLAFNSENNYRKGEIFKEFQEEYGYNPFSGEYFTDKRILHIDVGDGTTEFPITDGFSPNQKLAQGTNNGIGHAAENILDEYASRIFVSSVQRQDVSKVLKQKTHKYHSVAMELIQVELEKQAQEIMRKARQQLDTVQNNIDVIVVYGGGSILLKPHLYDLLKELCEQRQIQLFYVPEAYASTLYVEGLHNTLVNDVYDDIKAAVKEEEKKALK</sequence>
<accession>A0A6M6E694</accession>
<dbReference type="InterPro" id="IPR040607">
    <property type="entry name" value="ALP_N"/>
</dbReference>
<evidence type="ECO:0000313" key="4">
    <source>
        <dbReference type="Proteomes" id="UP000501076"/>
    </source>
</evidence>
<evidence type="ECO:0000259" key="1">
    <source>
        <dbReference type="Pfam" id="PF17989"/>
    </source>
</evidence>
<reference evidence="3 4" key="1">
    <citation type="submission" date="2019-10" db="EMBL/GenBank/DDBJ databases">
        <title>Complete genome sequences for adaption low water activity.</title>
        <authorList>
            <person name="Zhao L."/>
            <person name="Zhong J."/>
        </authorList>
    </citation>
    <scope>NUCLEOTIDE SEQUENCE [LARGE SCALE GENOMIC DNA]</scope>
    <source>
        <strain evidence="3 4">FDU301</strain>
        <plasmid evidence="4">pfdu301a</plasmid>
    </source>
</reference>
<geneLocation type="plasmid" evidence="4">
    <name>pfdu301a</name>
</geneLocation>
<evidence type="ECO:0000313" key="3">
    <source>
        <dbReference type="EMBL" id="QJX80108.1"/>
    </source>
</evidence>
<organism evidence="3 4">
    <name type="scientific">Priestia megaterium</name>
    <name type="common">Bacillus megaterium</name>
    <dbReference type="NCBI Taxonomy" id="1404"/>
    <lineage>
        <taxon>Bacteria</taxon>
        <taxon>Bacillati</taxon>
        <taxon>Bacillota</taxon>
        <taxon>Bacilli</taxon>
        <taxon>Bacillales</taxon>
        <taxon>Bacillaceae</taxon>
        <taxon>Priestia</taxon>
    </lineage>
</organism>